<dbReference type="Proteomes" id="UP000262982">
    <property type="component" value="Segment"/>
</dbReference>
<reference evidence="2" key="1">
    <citation type="submission" date="2018-08" db="EMBL/GenBank/DDBJ databases">
        <title>SRE bacteriophages.</title>
        <authorList>
            <person name="Carstens A.B."/>
            <person name="Djurhuus A.M."/>
            <person name="Kot W."/>
            <person name="Hansen L.H."/>
        </authorList>
    </citation>
    <scope>NUCLEOTIDE SEQUENCE [LARGE SCALE GENOMIC DNA]</scope>
</reference>
<dbReference type="GeneID" id="55002917"/>
<proteinExistence type="predicted"/>
<dbReference type="EMBL" id="MH807813">
    <property type="protein sequence ID" value="AXY81736.1"/>
    <property type="molecule type" value="Genomic_DNA"/>
</dbReference>
<protein>
    <submittedName>
        <fullName evidence="1">Uncharacterized protein</fullName>
    </submittedName>
</protein>
<evidence type="ECO:0000313" key="2">
    <source>
        <dbReference type="Proteomes" id="UP000262982"/>
    </source>
</evidence>
<organism evidence="1 2">
    <name type="scientific">Dickeya phage Katbat</name>
    <dbReference type="NCBI Taxonomy" id="2320191"/>
    <lineage>
        <taxon>Viruses</taxon>
        <taxon>Duplodnaviria</taxon>
        <taxon>Heunggongvirae</taxon>
        <taxon>Uroviricota</taxon>
        <taxon>Caudoviricetes</taxon>
        <taxon>Autographivirales</taxon>
        <taxon>Autotranscriptaviridae</taxon>
        <taxon>Studiervirinae</taxon>
        <taxon>Aarhusvirus</taxon>
        <taxon>Aarhusvirus katbat</taxon>
    </lineage>
</organism>
<name>A0A385IFV8_9CAUD</name>
<accession>A0A385IFV8</accession>
<dbReference type="RefSeq" id="YP_009811887.1">
    <property type="nucleotide sequence ID" value="NC_048057.1"/>
</dbReference>
<sequence length="89" mass="9683">MKIVNVTPKAPAISVFMLNSGEVYRLVNGSTDILMVTESFESTLGANGMPRAPRLVRSSVSLTTGKIVPWKGHEREHCVVLKATLEVSE</sequence>
<dbReference type="KEGG" id="vg:55002917"/>
<keyword evidence="2" id="KW-1185">Reference proteome</keyword>
<evidence type="ECO:0000313" key="1">
    <source>
        <dbReference type="EMBL" id="AXY81736.1"/>
    </source>
</evidence>